<dbReference type="PANTHER" id="PTHR32089">
    <property type="entry name" value="METHYL-ACCEPTING CHEMOTAXIS PROTEIN MCPB"/>
    <property type="match status" value="1"/>
</dbReference>
<feature type="transmembrane region" description="Helical" evidence="7">
    <location>
        <begin position="187"/>
        <end position="210"/>
    </location>
</feature>
<evidence type="ECO:0000256" key="2">
    <source>
        <dbReference type="ARBA" id="ARBA00022475"/>
    </source>
</evidence>
<dbReference type="InterPro" id="IPR003660">
    <property type="entry name" value="HAMP_dom"/>
</dbReference>
<evidence type="ECO:0000313" key="11">
    <source>
        <dbReference type="Proteomes" id="UP000439752"/>
    </source>
</evidence>
<dbReference type="Pfam" id="PF00015">
    <property type="entry name" value="MCPsignal"/>
    <property type="match status" value="1"/>
</dbReference>
<dbReference type="GO" id="GO:0005886">
    <property type="term" value="C:plasma membrane"/>
    <property type="evidence" value="ECO:0007669"/>
    <property type="project" value="UniProtKB-SubCell"/>
</dbReference>
<dbReference type="Gene3D" id="6.10.340.10">
    <property type="match status" value="1"/>
</dbReference>
<feature type="domain" description="Methyl-accepting transducer" evidence="8">
    <location>
        <begin position="282"/>
        <end position="518"/>
    </location>
</feature>
<dbReference type="PROSITE" id="PS50885">
    <property type="entry name" value="HAMP"/>
    <property type="match status" value="1"/>
</dbReference>
<dbReference type="FunFam" id="1.10.287.950:FF:000001">
    <property type="entry name" value="Methyl-accepting chemotaxis sensory transducer"/>
    <property type="match status" value="1"/>
</dbReference>
<dbReference type="PRINTS" id="PR00260">
    <property type="entry name" value="CHEMTRNSDUCR"/>
</dbReference>
<evidence type="ECO:0000259" key="9">
    <source>
        <dbReference type="PROSITE" id="PS50885"/>
    </source>
</evidence>
<keyword evidence="2" id="KW-1003">Cell membrane</keyword>
<gene>
    <name evidence="10" type="ORF">EXIGUO9Y_80024</name>
</gene>
<dbReference type="Proteomes" id="UP000439752">
    <property type="component" value="Unassembled WGS sequence"/>
</dbReference>
<sequence>MKNLTVRRKIQVLVATALVAMVLIAGASIYFLNQMANASEAMYEENLIPVQEVGQIRIDTRALDSFLAEMMLTKDSARLEELEGLIDQRQAQIRTSIDKFERTANIGAREKEQLAELSDYVIAYDNGLSTIQSLAIEGNKEEAYQTYSTGLEQVRDQVADTAASLMKSMTNQAKSINEKNQAEKQTAFYLMGAIFIGSLLLFAILAIYIIRLITRPIRSLQDWMEQSGDGDLTVRGDYNSKDELGQLTASFNTMTEQLHHVIVEMTGTSNHVAKASDELSANAEATTKVTELVAVTMEEIASGSTQQLGQVSGASRTVEELTSGIRQVASNAQQMSDVTGDAMGKVEQGSQVVDKLGRQMEQINTDVTELGQVIVGLGGRSKEIGQITASITGIAAQTNLLALNAAIEAARAGEQGRGFAVVAAEVKTLAEQSAIAAKQIEGLIQVIQRETEHSVVSMEKVSGEMTSGIHVVRAASDSFKEIERSIVDVTDQVEEVSGAVQEMAAGSEQIAAVMREIQGVTESAAAGTENISASTEEQMASMQEISSASQSLATMAEDLKGLADRFQV</sequence>
<dbReference type="Gene3D" id="1.10.287.950">
    <property type="entry name" value="Methyl-accepting chemotaxis protein"/>
    <property type="match status" value="1"/>
</dbReference>
<name>A0A653IHP3_9BACL</name>
<dbReference type="SUPFAM" id="SSF58104">
    <property type="entry name" value="Methyl-accepting chemotaxis protein (MCP) signaling domain"/>
    <property type="match status" value="1"/>
</dbReference>
<feature type="transmembrane region" description="Helical" evidence="7">
    <location>
        <begin position="12"/>
        <end position="32"/>
    </location>
</feature>
<dbReference type="AlphaFoldDB" id="A0A653IHP3"/>
<reference evidence="10 11" key="1">
    <citation type="submission" date="2019-10" db="EMBL/GenBank/DDBJ databases">
        <authorList>
            <person name="Karimi E."/>
        </authorList>
    </citation>
    <scope>NUCLEOTIDE SEQUENCE [LARGE SCALE GENOMIC DNA]</scope>
    <source>
        <strain evidence="10">Exiguobacterium sp. 9Y</strain>
    </source>
</reference>
<evidence type="ECO:0000256" key="1">
    <source>
        <dbReference type="ARBA" id="ARBA00004236"/>
    </source>
</evidence>
<dbReference type="Pfam" id="PF00672">
    <property type="entry name" value="HAMP"/>
    <property type="match status" value="1"/>
</dbReference>
<dbReference type="InterPro" id="IPR004089">
    <property type="entry name" value="MCPsignal_dom"/>
</dbReference>
<dbReference type="PROSITE" id="PS50111">
    <property type="entry name" value="CHEMOTAXIS_TRANSDUC_2"/>
    <property type="match status" value="1"/>
</dbReference>
<dbReference type="EMBL" id="CABWKQ010000058">
    <property type="protein sequence ID" value="VWX38696.1"/>
    <property type="molecule type" value="Genomic_DNA"/>
</dbReference>
<keyword evidence="7" id="KW-1133">Transmembrane helix</keyword>
<dbReference type="RefSeq" id="WP_159172554.1">
    <property type="nucleotide sequence ID" value="NZ_LR732308.1"/>
</dbReference>
<dbReference type="SMART" id="SM00304">
    <property type="entry name" value="HAMP"/>
    <property type="match status" value="1"/>
</dbReference>
<keyword evidence="7" id="KW-0812">Transmembrane</keyword>
<keyword evidence="11" id="KW-1185">Reference proteome</keyword>
<feature type="domain" description="HAMP" evidence="9">
    <location>
        <begin position="211"/>
        <end position="263"/>
    </location>
</feature>
<dbReference type="GO" id="GO:0004888">
    <property type="term" value="F:transmembrane signaling receptor activity"/>
    <property type="evidence" value="ECO:0007669"/>
    <property type="project" value="InterPro"/>
</dbReference>
<dbReference type="Pfam" id="PF12729">
    <property type="entry name" value="4HB_MCP_1"/>
    <property type="match status" value="1"/>
</dbReference>
<dbReference type="GO" id="GO:0006935">
    <property type="term" value="P:chemotaxis"/>
    <property type="evidence" value="ECO:0007669"/>
    <property type="project" value="InterPro"/>
</dbReference>
<evidence type="ECO:0000259" key="8">
    <source>
        <dbReference type="PROSITE" id="PS50111"/>
    </source>
</evidence>
<comment type="subcellular location">
    <subcellularLocation>
        <location evidence="1">Cell membrane</location>
    </subcellularLocation>
</comment>
<dbReference type="InterPro" id="IPR024478">
    <property type="entry name" value="HlyB_4HB_MCP"/>
</dbReference>
<organism evidence="10 11">
    <name type="scientific">Exiguobacterium oxidotolerans</name>
    <dbReference type="NCBI Taxonomy" id="223958"/>
    <lineage>
        <taxon>Bacteria</taxon>
        <taxon>Bacillati</taxon>
        <taxon>Bacillota</taxon>
        <taxon>Bacilli</taxon>
        <taxon>Bacillales</taxon>
        <taxon>Bacillales Family XII. Incertae Sedis</taxon>
        <taxon>Exiguobacterium</taxon>
    </lineage>
</organism>
<evidence type="ECO:0000256" key="7">
    <source>
        <dbReference type="SAM" id="Phobius"/>
    </source>
</evidence>
<keyword evidence="3 7" id="KW-0472">Membrane</keyword>
<dbReference type="SMART" id="SM00283">
    <property type="entry name" value="MA"/>
    <property type="match status" value="1"/>
</dbReference>
<dbReference type="GO" id="GO:0007165">
    <property type="term" value="P:signal transduction"/>
    <property type="evidence" value="ECO:0007669"/>
    <property type="project" value="UniProtKB-KW"/>
</dbReference>
<proteinExistence type="inferred from homology"/>
<dbReference type="CDD" id="cd06225">
    <property type="entry name" value="HAMP"/>
    <property type="match status" value="1"/>
</dbReference>
<dbReference type="PANTHER" id="PTHR32089:SF112">
    <property type="entry name" value="LYSOZYME-LIKE PROTEIN-RELATED"/>
    <property type="match status" value="1"/>
</dbReference>
<evidence type="ECO:0000256" key="3">
    <source>
        <dbReference type="ARBA" id="ARBA00023136"/>
    </source>
</evidence>
<accession>A0A653IHP3</accession>
<evidence type="ECO:0000256" key="4">
    <source>
        <dbReference type="ARBA" id="ARBA00023224"/>
    </source>
</evidence>
<dbReference type="CDD" id="cd11386">
    <property type="entry name" value="MCP_signal"/>
    <property type="match status" value="1"/>
</dbReference>
<keyword evidence="4 6" id="KW-0807">Transducer</keyword>
<dbReference type="InterPro" id="IPR004090">
    <property type="entry name" value="Chemotax_Me-accpt_rcpt"/>
</dbReference>
<evidence type="ECO:0000256" key="5">
    <source>
        <dbReference type="ARBA" id="ARBA00029447"/>
    </source>
</evidence>
<comment type="similarity">
    <text evidence="5">Belongs to the methyl-accepting chemotaxis (MCP) protein family.</text>
</comment>
<protein>
    <submittedName>
        <fullName evidence="10">Chemotaxis protein</fullName>
    </submittedName>
</protein>
<evidence type="ECO:0000313" key="10">
    <source>
        <dbReference type="EMBL" id="VWX38696.1"/>
    </source>
</evidence>
<evidence type="ECO:0000256" key="6">
    <source>
        <dbReference type="PROSITE-ProRule" id="PRU00284"/>
    </source>
</evidence>